<dbReference type="PROSITE" id="PS51257">
    <property type="entry name" value="PROKAR_LIPOPROTEIN"/>
    <property type="match status" value="1"/>
</dbReference>
<accession>A0A4U6R1U4</accession>
<proteinExistence type="predicted"/>
<keyword evidence="2" id="KW-1185">Reference proteome</keyword>
<dbReference type="EMBL" id="SZYH01000001">
    <property type="protein sequence ID" value="TKV66742.1"/>
    <property type="molecule type" value="Genomic_DNA"/>
</dbReference>
<comment type="caution">
    <text evidence="1">The sequence shown here is derived from an EMBL/GenBank/DDBJ whole genome shotgun (WGS) entry which is preliminary data.</text>
</comment>
<dbReference type="AlphaFoldDB" id="A0A4U6R1U4"/>
<organism evidence="1 2">
    <name type="scientific">Marinobacter panjinensis</name>
    <dbReference type="NCBI Taxonomy" id="2576384"/>
    <lineage>
        <taxon>Bacteria</taxon>
        <taxon>Pseudomonadati</taxon>
        <taxon>Pseudomonadota</taxon>
        <taxon>Gammaproteobacteria</taxon>
        <taxon>Pseudomonadales</taxon>
        <taxon>Marinobacteraceae</taxon>
        <taxon>Marinobacter</taxon>
    </lineage>
</organism>
<sequence length="97" mass="10504">MESFRIWLLIVVSLVSGCASIDPLERYQDTGPATVLPQTSYHTDVVAHDGTVLRATVFQPALEPGVTTLALTLLALGAAPVAKYYGRRYGVKRSSVR</sequence>
<evidence type="ECO:0000313" key="2">
    <source>
        <dbReference type="Proteomes" id="UP000308488"/>
    </source>
</evidence>
<name>A0A4U6R1U4_9GAMM</name>
<evidence type="ECO:0000313" key="1">
    <source>
        <dbReference type="EMBL" id="TKV66742.1"/>
    </source>
</evidence>
<dbReference type="OrthoDB" id="9806163at2"/>
<dbReference type="RefSeq" id="WP_137434164.1">
    <property type="nucleotide sequence ID" value="NZ_JANRHC010000004.1"/>
</dbReference>
<dbReference type="Proteomes" id="UP000308488">
    <property type="component" value="Unassembled WGS sequence"/>
</dbReference>
<gene>
    <name evidence="1" type="ORF">FDP08_00875</name>
</gene>
<protein>
    <submittedName>
        <fullName evidence="1">Uncharacterized protein</fullName>
    </submittedName>
</protein>
<reference evidence="1 2" key="1">
    <citation type="submission" date="2019-05" db="EMBL/GenBank/DDBJ databases">
        <title>Marinobacter panjinensis sp. nov., a moderately halophilic bacterium isolated from sea tidal flat environment.</title>
        <authorList>
            <person name="Yang W."/>
            <person name="An M."/>
            <person name="He W."/>
            <person name="Luo X."/>
            <person name="Zhu L."/>
            <person name="Chen G."/>
            <person name="Zhang Y."/>
            <person name="Wang Y."/>
        </authorList>
    </citation>
    <scope>NUCLEOTIDE SEQUENCE [LARGE SCALE GENOMIC DNA]</scope>
    <source>
        <strain evidence="1 2">PJ-16</strain>
    </source>
</reference>